<dbReference type="STRING" id="1884381.SAMN05518846_10165"/>
<keyword evidence="2" id="KW-1185">Reference proteome</keyword>
<dbReference type="EMBL" id="FORT01000001">
    <property type="protein sequence ID" value="SFI74946.1"/>
    <property type="molecule type" value="Genomic_DNA"/>
</dbReference>
<dbReference type="GeneID" id="301129752"/>
<dbReference type="Proteomes" id="UP000198915">
    <property type="component" value="Unassembled WGS sequence"/>
</dbReference>
<evidence type="ECO:0000313" key="1">
    <source>
        <dbReference type="EMBL" id="SFI74946.1"/>
    </source>
</evidence>
<gene>
    <name evidence="1" type="ORF">SAMN05518846_10165</name>
</gene>
<name>A0A1I3KR58_9BACL</name>
<reference evidence="2" key="1">
    <citation type="submission" date="2016-10" db="EMBL/GenBank/DDBJ databases">
        <authorList>
            <person name="Varghese N."/>
            <person name="Submissions S."/>
        </authorList>
    </citation>
    <scope>NUCLEOTIDE SEQUENCE [LARGE SCALE GENOMIC DNA]</scope>
    <source>
        <strain evidence="2">OK042</strain>
    </source>
</reference>
<organism evidence="1 2">
    <name type="scientific">Brevibacillus centrosporus</name>
    <dbReference type="NCBI Taxonomy" id="54910"/>
    <lineage>
        <taxon>Bacteria</taxon>
        <taxon>Bacillati</taxon>
        <taxon>Bacillota</taxon>
        <taxon>Bacilli</taxon>
        <taxon>Bacillales</taxon>
        <taxon>Paenibacillaceae</taxon>
        <taxon>Brevibacillus</taxon>
    </lineage>
</organism>
<dbReference type="AlphaFoldDB" id="A0A1I3KR58"/>
<protein>
    <submittedName>
        <fullName evidence="1">Uncharacterized protein</fullName>
    </submittedName>
</protein>
<dbReference type="RefSeq" id="WP_092265963.1">
    <property type="nucleotide sequence ID" value="NZ_BJOE01000066.1"/>
</dbReference>
<proteinExistence type="predicted"/>
<evidence type="ECO:0000313" key="2">
    <source>
        <dbReference type="Proteomes" id="UP000198915"/>
    </source>
</evidence>
<sequence length="115" mass="13347">MFSLESSTNELLSLAKAQLLRALHQHRTKPYLPIWGELYTSLRDIVRHGQQWKEDVLVYPMRPTGTLWYLYKDNHFLADLPDPGITISMTREQLLEALLKGSFPPQHSEDRSIEG</sequence>
<accession>A0A1I3KR58</accession>